<protein>
    <submittedName>
        <fullName evidence="1">Uncharacterized protein</fullName>
    </submittedName>
</protein>
<evidence type="ECO:0000313" key="2">
    <source>
        <dbReference type="Proteomes" id="UP000444318"/>
    </source>
</evidence>
<name>A0A843S7H0_9BURK</name>
<accession>A0A843S7H0</accession>
<comment type="caution">
    <text evidence="1">The sequence shown here is derived from an EMBL/GenBank/DDBJ whole genome shotgun (WGS) entry which is preliminary data.</text>
</comment>
<gene>
    <name evidence="1" type="ORF">GEV01_12620</name>
</gene>
<dbReference type="Proteomes" id="UP000444318">
    <property type="component" value="Unassembled WGS sequence"/>
</dbReference>
<keyword evidence="2" id="KW-1185">Reference proteome</keyword>
<evidence type="ECO:0000313" key="1">
    <source>
        <dbReference type="EMBL" id="MQA20355.1"/>
    </source>
</evidence>
<sequence length="212" mass="22151">MLHPLASLWRHSSRVTFYESGGQTGQALLQGGGRMAGSRRRFSSADDAYSYLRYWLGEPAARAELKWILQRSGPSLATAHAGVDGWLHALAGRLVSGAIVVLEELSRQAMPGRLVAPPAAAMSAAALSALPALSAVPQIPVVPNLLPVLEDIRIEGAEVLPELNQALAQVKVTISTVGSASLSLEPAPTKVAAIKTALSSATERTTSTLGSL</sequence>
<dbReference type="RefSeq" id="WP_152804751.1">
    <property type="nucleotide sequence ID" value="NZ_WHUF01000003.1"/>
</dbReference>
<organism evidence="1 2">
    <name type="scientific">Rugamonas rivuli</name>
    <dbReference type="NCBI Taxonomy" id="2743358"/>
    <lineage>
        <taxon>Bacteria</taxon>
        <taxon>Pseudomonadati</taxon>
        <taxon>Pseudomonadota</taxon>
        <taxon>Betaproteobacteria</taxon>
        <taxon>Burkholderiales</taxon>
        <taxon>Oxalobacteraceae</taxon>
        <taxon>Telluria group</taxon>
        <taxon>Rugamonas</taxon>
    </lineage>
</organism>
<reference evidence="1 2" key="1">
    <citation type="submission" date="2019-10" db="EMBL/GenBank/DDBJ databases">
        <title>Two novel species isolated from a subtropical stream in China.</title>
        <authorList>
            <person name="Lu H."/>
        </authorList>
    </citation>
    <scope>NUCLEOTIDE SEQUENCE [LARGE SCALE GENOMIC DNA]</scope>
    <source>
        <strain evidence="1 2">FT103W</strain>
    </source>
</reference>
<dbReference type="EMBL" id="WHUF01000003">
    <property type="protein sequence ID" value="MQA20355.1"/>
    <property type="molecule type" value="Genomic_DNA"/>
</dbReference>
<dbReference type="AlphaFoldDB" id="A0A843S7H0"/>
<proteinExistence type="predicted"/>